<feature type="transmembrane region" description="Helical" evidence="1">
    <location>
        <begin position="70"/>
        <end position="89"/>
    </location>
</feature>
<accession>A0A6C0LLB5</accession>
<evidence type="ECO:0000256" key="1">
    <source>
        <dbReference type="SAM" id="Phobius"/>
    </source>
</evidence>
<feature type="transmembrane region" description="Helical" evidence="1">
    <location>
        <begin position="36"/>
        <end position="58"/>
    </location>
</feature>
<keyword evidence="1" id="KW-1133">Transmembrane helix</keyword>
<proteinExistence type="predicted"/>
<protein>
    <submittedName>
        <fullName evidence="2">Uncharacterized protein</fullName>
    </submittedName>
</protein>
<keyword evidence="1" id="KW-0812">Transmembrane</keyword>
<sequence>MEKATDVVKSIPNDASGFMKTVFDFDEDSKAEMFNLLQYMVLAVIPCVIILKAVRILVPEEDESKGSIEIGAEIIAQIAFMAMAMYFSNKAIRYLPTYSGTNYMGGTDLTGFMLPFMVLLLTMQTKVGAKVNILFDRVMDLWHGRSEDAVYVKDAKNNVRVSQPLAGSHSPSQADTLDTMQLLPSNPGATMQIPNIQPQQSPEFNNMYQNQVTQMPGAATPGGMESFGNPEPIAANGVLGGGGFSSW</sequence>
<evidence type="ECO:0000313" key="2">
    <source>
        <dbReference type="EMBL" id="QHU30002.1"/>
    </source>
</evidence>
<keyword evidence="1" id="KW-0472">Membrane</keyword>
<name>A0A6C0LLB5_9ZZZZ</name>
<dbReference type="AlphaFoldDB" id="A0A6C0LLB5"/>
<dbReference type="EMBL" id="MN740503">
    <property type="protein sequence ID" value="QHU30002.1"/>
    <property type="molecule type" value="Genomic_DNA"/>
</dbReference>
<reference evidence="2" key="1">
    <citation type="journal article" date="2020" name="Nature">
        <title>Giant virus diversity and host interactions through global metagenomics.</title>
        <authorList>
            <person name="Schulz F."/>
            <person name="Roux S."/>
            <person name="Paez-Espino D."/>
            <person name="Jungbluth S."/>
            <person name="Walsh D.A."/>
            <person name="Denef V.J."/>
            <person name="McMahon K.D."/>
            <person name="Konstantinidis K.T."/>
            <person name="Eloe-Fadrosh E.A."/>
            <person name="Kyrpides N.C."/>
            <person name="Woyke T."/>
        </authorList>
    </citation>
    <scope>NUCLEOTIDE SEQUENCE</scope>
    <source>
        <strain evidence="2">GVMAG-M-3300027833-11</strain>
    </source>
</reference>
<feature type="transmembrane region" description="Helical" evidence="1">
    <location>
        <begin position="109"/>
        <end position="129"/>
    </location>
</feature>
<organism evidence="2">
    <name type="scientific">viral metagenome</name>
    <dbReference type="NCBI Taxonomy" id="1070528"/>
    <lineage>
        <taxon>unclassified sequences</taxon>
        <taxon>metagenomes</taxon>
        <taxon>organismal metagenomes</taxon>
    </lineage>
</organism>